<reference evidence="1" key="1">
    <citation type="journal article" date="2015" name="Nature">
        <title>Complex archaea that bridge the gap between prokaryotes and eukaryotes.</title>
        <authorList>
            <person name="Spang A."/>
            <person name="Saw J.H."/>
            <person name="Jorgensen S.L."/>
            <person name="Zaremba-Niedzwiedzka K."/>
            <person name="Martijn J."/>
            <person name="Lind A.E."/>
            <person name="van Eijk R."/>
            <person name="Schleper C."/>
            <person name="Guy L."/>
            <person name="Ettema T.J."/>
        </authorList>
    </citation>
    <scope>NUCLEOTIDE SEQUENCE</scope>
</reference>
<dbReference type="EMBL" id="LAZR01000084">
    <property type="protein sequence ID" value="KKN93758.1"/>
    <property type="molecule type" value="Genomic_DNA"/>
</dbReference>
<organism evidence="1">
    <name type="scientific">marine sediment metagenome</name>
    <dbReference type="NCBI Taxonomy" id="412755"/>
    <lineage>
        <taxon>unclassified sequences</taxon>
        <taxon>metagenomes</taxon>
        <taxon>ecological metagenomes</taxon>
    </lineage>
</organism>
<name>A0A0F9XNH4_9ZZZZ</name>
<accession>A0A0F9XNH4</accession>
<proteinExistence type="predicted"/>
<gene>
    <name evidence="1" type="ORF">LCGC14_0195910</name>
</gene>
<sequence>MAENVAVFINMSYKLTDAELEKLYQEIKTYAKTQSINVKIRLKIGRRLGFGAQGTKQNMKIFVSSLNAEHGQKIESISNDPKAFLINK</sequence>
<evidence type="ECO:0000313" key="1">
    <source>
        <dbReference type="EMBL" id="KKN93758.1"/>
    </source>
</evidence>
<dbReference type="AlphaFoldDB" id="A0A0F9XNH4"/>
<comment type="caution">
    <text evidence="1">The sequence shown here is derived from an EMBL/GenBank/DDBJ whole genome shotgun (WGS) entry which is preliminary data.</text>
</comment>
<protein>
    <submittedName>
        <fullName evidence="1">Uncharacterized protein</fullName>
    </submittedName>
</protein>